<accession>J5KBJ4</accession>
<dbReference type="GO" id="GO:0005886">
    <property type="term" value="C:plasma membrane"/>
    <property type="evidence" value="ECO:0007669"/>
    <property type="project" value="UniProtKB-SubCell"/>
</dbReference>
<dbReference type="AlphaFoldDB" id="J5KBJ4"/>
<evidence type="ECO:0000256" key="2">
    <source>
        <dbReference type="ARBA" id="ARBA00022475"/>
    </source>
</evidence>
<evidence type="ECO:0000256" key="3">
    <source>
        <dbReference type="ARBA" id="ARBA00022519"/>
    </source>
</evidence>
<sequence length="285" mass="33352">MKFLFYLLSLVPKSLFEYLIDIYLSLGVYKYSSGFKVTSKNIEIAFPDRNKKDVALLAKRSFKESIISGYESIYTWGRNDAKVNSNILRIENNYLINNLKENGLIAVSFHNRSVDMLLTWMNSQHTTTSLFKKIKNNTLNTYVKQRRESKNSKCYETNLSGVKEIFKSLKNNNIVCFAADQVPKRGFGEYIDFFNVKAYTTTLVQSLVNKTEANVMYFFIQTSPSNDLNIILKHCKENIHNDSGHSLWLNKDIEKFIMNRPADYSWEYKRFKRSKNLPNNFYKDT</sequence>
<evidence type="ECO:0000313" key="8">
    <source>
        <dbReference type="Proteomes" id="UP000010305"/>
    </source>
</evidence>
<dbReference type="PANTHER" id="PTHR30606:SF10">
    <property type="entry name" value="PHOSPHATIDYLINOSITOL MANNOSIDE ACYLTRANSFERASE"/>
    <property type="match status" value="1"/>
</dbReference>
<evidence type="ECO:0000256" key="5">
    <source>
        <dbReference type="ARBA" id="ARBA00023136"/>
    </source>
</evidence>
<dbReference type="HOGENOM" id="CLU_049421_0_0_6"/>
<keyword evidence="3" id="KW-0997">Cell inner membrane</keyword>
<evidence type="ECO:0000313" key="7">
    <source>
        <dbReference type="EMBL" id="EJP71356.1"/>
    </source>
</evidence>
<proteinExistence type="predicted"/>
<evidence type="ECO:0000256" key="1">
    <source>
        <dbReference type="ARBA" id="ARBA00004533"/>
    </source>
</evidence>
<comment type="subcellular location">
    <subcellularLocation>
        <location evidence="1">Cell inner membrane</location>
    </subcellularLocation>
</comment>
<keyword evidence="5" id="KW-0472">Membrane</keyword>
<evidence type="ECO:0000256" key="4">
    <source>
        <dbReference type="ARBA" id="ARBA00022679"/>
    </source>
</evidence>
<reference evidence="7 8" key="1">
    <citation type="journal article" date="2012" name="ISME J.">
        <title>Genomic insights to SAR86, an abundant and uncultivated marine bacterial lineage.</title>
        <authorList>
            <person name="Dupont C.L."/>
            <person name="Rusch D.B."/>
            <person name="Yooseph S."/>
            <person name="Lombardo M.J."/>
            <person name="Richter R.A."/>
            <person name="Valas R."/>
            <person name="Novotny M."/>
            <person name="Yee-Greenbaum J."/>
            <person name="Selengut J.D."/>
            <person name="Haft D.H."/>
            <person name="Halpern A.L."/>
            <person name="Lasken R.S."/>
            <person name="Nealson K."/>
            <person name="Friedman R."/>
            <person name="Venter J.C."/>
        </authorList>
    </citation>
    <scope>NUCLEOTIDE SEQUENCE [LARGE SCALE GENOMIC DNA]</scope>
</reference>
<gene>
    <name evidence="7" type="ORF">NT01SARS_1163</name>
</gene>
<dbReference type="InterPro" id="IPR004960">
    <property type="entry name" value="LipA_acyltrans"/>
</dbReference>
<dbReference type="STRING" id="1123866.NT01SARS_1163"/>
<dbReference type="Proteomes" id="UP000010305">
    <property type="component" value="Unassembled WGS sequence"/>
</dbReference>
<keyword evidence="6 7" id="KW-0012">Acyltransferase</keyword>
<dbReference type="GO" id="GO:0009247">
    <property type="term" value="P:glycolipid biosynthetic process"/>
    <property type="evidence" value="ECO:0007669"/>
    <property type="project" value="UniProtKB-ARBA"/>
</dbReference>
<organism evidence="7 8">
    <name type="scientific">SAR86 cluster bacterium SAR86A</name>
    <dbReference type="NCBI Taxonomy" id="1123866"/>
    <lineage>
        <taxon>Bacteria</taxon>
        <taxon>Pseudomonadati</taxon>
        <taxon>Pseudomonadota</taxon>
        <taxon>Gammaproteobacteria</taxon>
        <taxon>SAR86 cluster</taxon>
    </lineage>
</organism>
<evidence type="ECO:0000256" key="6">
    <source>
        <dbReference type="ARBA" id="ARBA00023315"/>
    </source>
</evidence>
<keyword evidence="4 7" id="KW-0808">Transferase</keyword>
<protein>
    <submittedName>
        <fullName evidence="7">Lipid A biosynthesis (KDO)2-(Lauroyl)-lipid IVA acyltransferase family protein</fullName>
    </submittedName>
</protein>
<keyword evidence="2" id="KW-1003">Cell membrane</keyword>
<dbReference type="Pfam" id="PF03279">
    <property type="entry name" value="Lip_A_acyltrans"/>
    <property type="match status" value="1"/>
</dbReference>
<dbReference type="CDD" id="cd07984">
    <property type="entry name" value="LPLAT_LABLAT-like"/>
    <property type="match status" value="1"/>
</dbReference>
<dbReference type="GO" id="GO:0016746">
    <property type="term" value="F:acyltransferase activity"/>
    <property type="evidence" value="ECO:0007669"/>
    <property type="project" value="UniProtKB-KW"/>
</dbReference>
<dbReference type="EMBL" id="JH611157">
    <property type="protein sequence ID" value="EJP71356.1"/>
    <property type="molecule type" value="Genomic_DNA"/>
</dbReference>
<dbReference type="PANTHER" id="PTHR30606">
    <property type="entry name" value="LIPID A BIOSYNTHESIS LAUROYL ACYLTRANSFERASE"/>
    <property type="match status" value="1"/>
</dbReference>
<name>J5KBJ4_9GAMM</name>